<dbReference type="InterPro" id="IPR001647">
    <property type="entry name" value="HTH_TetR"/>
</dbReference>
<evidence type="ECO:0000256" key="2">
    <source>
        <dbReference type="PROSITE-ProRule" id="PRU00335"/>
    </source>
</evidence>
<keyword evidence="5" id="KW-1185">Reference proteome</keyword>
<keyword evidence="1 2" id="KW-0238">DNA-binding</keyword>
<dbReference type="Pfam" id="PF00440">
    <property type="entry name" value="TetR_N"/>
    <property type="match status" value="1"/>
</dbReference>
<reference evidence="5" key="1">
    <citation type="submission" date="2015-07" db="EMBL/GenBank/DDBJ databases">
        <authorList>
            <person name="Rodrigo-Torres Lidia"/>
            <person name="Arahal R.David."/>
        </authorList>
    </citation>
    <scope>NUCLEOTIDE SEQUENCE [LARGE SCALE GENOMIC DNA]</scope>
    <source>
        <strain evidence="5">CECT 5096</strain>
    </source>
</reference>
<dbReference type="AlphaFoldDB" id="A0A0M6ZME9"/>
<evidence type="ECO:0000259" key="3">
    <source>
        <dbReference type="PROSITE" id="PS50977"/>
    </source>
</evidence>
<dbReference type="SUPFAM" id="SSF46689">
    <property type="entry name" value="Homeodomain-like"/>
    <property type="match status" value="1"/>
</dbReference>
<evidence type="ECO:0000313" key="4">
    <source>
        <dbReference type="EMBL" id="CTQ75930.1"/>
    </source>
</evidence>
<proteinExistence type="predicted"/>
<gene>
    <name evidence="4" type="ORF">LA5096_04583</name>
</gene>
<dbReference type="EMBL" id="CXWC01000012">
    <property type="protein sequence ID" value="CTQ75930.1"/>
    <property type="molecule type" value="Genomic_DNA"/>
</dbReference>
<dbReference type="Gene3D" id="1.10.357.10">
    <property type="entry name" value="Tetracycline Repressor, domain 2"/>
    <property type="match status" value="1"/>
</dbReference>
<evidence type="ECO:0000313" key="5">
    <source>
        <dbReference type="Proteomes" id="UP000049983"/>
    </source>
</evidence>
<dbReference type="GO" id="GO:0003677">
    <property type="term" value="F:DNA binding"/>
    <property type="evidence" value="ECO:0007669"/>
    <property type="project" value="UniProtKB-UniRule"/>
</dbReference>
<name>A0A0M6ZME9_9HYPH</name>
<protein>
    <submittedName>
        <fullName evidence="4">Bacterial regulatory proteins, tetR family</fullName>
    </submittedName>
</protein>
<dbReference type="STRING" id="311410.LA5095_04120"/>
<feature type="domain" description="HTH tetR-type" evidence="3">
    <location>
        <begin position="36"/>
        <end position="96"/>
    </location>
</feature>
<dbReference type="InterPro" id="IPR009057">
    <property type="entry name" value="Homeodomain-like_sf"/>
</dbReference>
<sequence length="237" mass="26984">MSLLKTLMSIFVVSGHVCCYLTAMSEPLIEKSSGWRGTREIWMLAAYEALLDNGIDAVKVMPLAERLGLSRTSFYGHFSDRGDLLEALIGLWKSKNTGNLIKRTEAYSETITEAILNVFDLWLMPDLFDSRLEFAVRNWAHSDTRLAQMLEEADQIRVDVLQAMFERFGFNPEHASVRANTVYQTQIGYISMKKDGPAEPLEPRRQRMLLYAEIFAGQPVTDAETARFFARHPLPEV</sequence>
<feature type="DNA-binding region" description="H-T-H motif" evidence="2">
    <location>
        <begin position="59"/>
        <end position="78"/>
    </location>
</feature>
<organism evidence="4 5">
    <name type="scientific">Roseibium album</name>
    <dbReference type="NCBI Taxonomy" id="311410"/>
    <lineage>
        <taxon>Bacteria</taxon>
        <taxon>Pseudomonadati</taxon>
        <taxon>Pseudomonadota</taxon>
        <taxon>Alphaproteobacteria</taxon>
        <taxon>Hyphomicrobiales</taxon>
        <taxon>Stappiaceae</taxon>
        <taxon>Roseibium</taxon>
    </lineage>
</organism>
<dbReference type="PROSITE" id="PS50977">
    <property type="entry name" value="HTH_TETR_2"/>
    <property type="match status" value="1"/>
</dbReference>
<evidence type="ECO:0000256" key="1">
    <source>
        <dbReference type="ARBA" id="ARBA00023125"/>
    </source>
</evidence>
<accession>A0A0M6ZME9</accession>
<dbReference type="Proteomes" id="UP000049983">
    <property type="component" value="Unassembled WGS sequence"/>
</dbReference>